<name>A0A842HF89_9BACT</name>
<dbReference type="RefSeq" id="WP_185676154.1">
    <property type="nucleotide sequence ID" value="NZ_JACHVB010000035.1"/>
</dbReference>
<dbReference type="SMART" id="SM00342">
    <property type="entry name" value="HTH_ARAC"/>
    <property type="match status" value="1"/>
</dbReference>
<dbReference type="Gene3D" id="1.10.10.60">
    <property type="entry name" value="Homeodomain-like"/>
    <property type="match status" value="1"/>
</dbReference>
<comment type="caution">
    <text evidence="5">The sequence shown here is derived from an EMBL/GenBank/DDBJ whole genome shotgun (WGS) entry which is preliminary data.</text>
</comment>
<dbReference type="Proteomes" id="UP000546464">
    <property type="component" value="Unassembled WGS sequence"/>
</dbReference>
<evidence type="ECO:0000256" key="3">
    <source>
        <dbReference type="ARBA" id="ARBA00023163"/>
    </source>
</evidence>
<dbReference type="GO" id="GO:0003700">
    <property type="term" value="F:DNA-binding transcription factor activity"/>
    <property type="evidence" value="ECO:0007669"/>
    <property type="project" value="InterPro"/>
</dbReference>
<dbReference type="AlphaFoldDB" id="A0A842HF89"/>
<protein>
    <submittedName>
        <fullName evidence="5">Helix-turn-helix transcriptional regulator</fullName>
    </submittedName>
</protein>
<evidence type="ECO:0000256" key="2">
    <source>
        <dbReference type="ARBA" id="ARBA00023125"/>
    </source>
</evidence>
<keyword evidence="1" id="KW-0805">Transcription regulation</keyword>
<dbReference type="PANTHER" id="PTHR46796">
    <property type="entry name" value="HTH-TYPE TRANSCRIPTIONAL ACTIVATOR RHAS-RELATED"/>
    <property type="match status" value="1"/>
</dbReference>
<dbReference type="PRINTS" id="PR00032">
    <property type="entry name" value="HTHARAC"/>
</dbReference>
<proteinExistence type="predicted"/>
<evidence type="ECO:0000259" key="4">
    <source>
        <dbReference type="PROSITE" id="PS01124"/>
    </source>
</evidence>
<dbReference type="PROSITE" id="PS01124">
    <property type="entry name" value="HTH_ARAC_FAMILY_2"/>
    <property type="match status" value="1"/>
</dbReference>
<dbReference type="EMBL" id="JACHVB010000035">
    <property type="protein sequence ID" value="MBC2595193.1"/>
    <property type="molecule type" value="Genomic_DNA"/>
</dbReference>
<keyword evidence="6" id="KW-1185">Reference proteome</keyword>
<sequence>MTRKFWEFQVVLDGSIAQISTDHPSGHTSPASSRLWISPPGSKHGWTGIPGQPATIVVFHFHYISEELSARLIGRSHNTVIDLSNGEVQELQRLAIRVNRYWHQPSAETQLCFEHALLSLCLLSCEGLNRQEPPSGYHQAEKRVRIALTWYREHMHLAPALPEIAQAAHSSPANLRRLFHRVFRASPKQLFDQLRYQRSMQLLTETQLPLSEIAERCGFQDLSTFSRAFKQRFGYCPSETRSPPASSPGSRLSG</sequence>
<evidence type="ECO:0000313" key="6">
    <source>
        <dbReference type="Proteomes" id="UP000546464"/>
    </source>
</evidence>
<dbReference type="InterPro" id="IPR050204">
    <property type="entry name" value="AraC_XylS_family_regulators"/>
</dbReference>
<dbReference type="InterPro" id="IPR018060">
    <property type="entry name" value="HTH_AraC"/>
</dbReference>
<keyword evidence="3" id="KW-0804">Transcription</keyword>
<organism evidence="5 6">
    <name type="scientific">Ruficoccus amylovorans</name>
    <dbReference type="NCBI Taxonomy" id="1804625"/>
    <lineage>
        <taxon>Bacteria</taxon>
        <taxon>Pseudomonadati</taxon>
        <taxon>Verrucomicrobiota</taxon>
        <taxon>Opitutia</taxon>
        <taxon>Puniceicoccales</taxon>
        <taxon>Cerasicoccaceae</taxon>
        <taxon>Ruficoccus</taxon>
    </lineage>
</organism>
<dbReference type="SUPFAM" id="SSF46689">
    <property type="entry name" value="Homeodomain-like"/>
    <property type="match status" value="1"/>
</dbReference>
<dbReference type="GO" id="GO:0043565">
    <property type="term" value="F:sequence-specific DNA binding"/>
    <property type="evidence" value="ECO:0007669"/>
    <property type="project" value="InterPro"/>
</dbReference>
<dbReference type="InterPro" id="IPR009057">
    <property type="entry name" value="Homeodomain-like_sf"/>
</dbReference>
<evidence type="ECO:0000256" key="1">
    <source>
        <dbReference type="ARBA" id="ARBA00023015"/>
    </source>
</evidence>
<dbReference type="Pfam" id="PF12833">
    <property type="entry name" value="HTH_18"/>
    <property type="match status" value="1"/>
</dbReference>
<reference evidence="5 6" key="1">
    <citation type="submission" date="2020-07" db="EMBL/GenBank/DDBJ databases">
        <authorList>
            <person name="Feng X."/>
        </authorList>
    </citation>
    <scope>NUCLEOTIDE SEQUENCE [LARGE SCALE GENOMIC DNA]</scope>
    <source>
        <strain evidence="5 6">JCM31066</strain>
    </source>
</reference>
<gene>
    <name evidence="5" type="ORF">H5P28_13075</name>
</gene>
<feature type="domain" description="HTH araC/xylS-type" evidence="4">
    <location>
        <begin position="145"/>
        <end position="243"/>
    </location>
</feature>
<evidence type="ECO:0000313" key="5">
    <source>
        <dbReference type="EMBL" id="MBC2595193.1"/>
    </source>
</evidence>
<accession>A0A842HF89</accession>
<keyword evidence="2" id="KW-0238">DNA-binding</keyword>
<dbReference type="InterPro" id="IPR020449">
    <property type="entry name" value="Tscrpt_reg_AraC-type_HTH"/>
</dbReference>